<keyword evidence="4" id="KW-1133">Transmembrane helix</keyword>
<feature type="repeat" description="WD" evidence="3">
    <location>
        <begin position="637"/>
        <end position="659"/>
    </location>
</feature>
<feature type="domain" description="KAP NTPase" evidence="5">
    <location>
        <begin position="687"/>
        <end position="1192"/>
    </location>
</feature>
<feature type="repeat" description="WD" evidence="3">
    <location>
        <begin position="204"/>
        <end position="220"/>
    </location>
</feature>
<evidence type="ECO:0000259" key="5">
    <source>
        <dbReference type="Pfam" id="PF07693"/>
    </source>
</evidence>
<comment type="caution">
    <text evidence="6">The sequence shown here is derived from an EMBL/GenBank/DDBJ whole genome shotgun (WGS) entry which is preliminary data.</text>
</comment>
<dbReference type="SUPFAM" id="SSF50998">
    <property type="entry name" value="Quinoprotein alcohol dehydrogenase-like"/>
    <property type="match status" value="1"/>
</dbReference>
<reference evidence="7" key="1">
    <citation type="journal article" date="2019" name="Int. J. Syst. Evol. Microbiol.">
        <title>The Global Catalogue of Microorganisms (GCM) 10K type strain sequencing project: providing services to taxonomists for standard genome sequencing and annotation.</title>
        <authorList>
            <consortium name="The Broad Institute Genomics Platform"/>
            <consortium name="The Broad Institute Genome Sequencing Center for Infectious Disease"/>
            <person name="Wu L."/>
            <person name="Ma J."/>
        </authorList>
    </citation>
    <scope>NUCLEOTIDE SEQUENCE [LARGE SCALE GENOMIC DNA]</scope>
    <source>
        <strain evidence="7">CGMCC 4.7289</strain>
    </source>
</reference>
<proteinExistence type="predicted"/>
<keyword evidence="4" id="KW-0812">Transmembrane</keyword>
<organism evidence="6 7">
    <name type="scientific">Hamadaea flava</name>
    <dbReference type="NCBI Taxonomy" id="1742688"/>
    <lineage>
        <taxon>Bacteria</taxon>
        <taxon>Bacillati</taxon>
        <taxon>Actinomycetota</taxon>
        <taxon>Actinomycetes</taxon>
        <taxon>Micromonosporales</taxon>
        <taxon>Micromonosporaceae</taxon>
        <taxon>Hamadaea</taxon>
    </lineage>
</organism>
<dbReference type="SUPFAM" id="SSF50978">
    <property type="entry name" value="WD40 repeat-like"/>
    <property type="match status" value="1"/>
</dbReference>
<dbReference type="EMBL" id="JBHSAY010000021">
    <property type="protein sequence ID" value="MFC4135444.1"/>
    <property type="molecule type" value="Genomic_DNA"/>
</dbReference>
<dbReference type="InterPro" id="IPR001680">
    <property type="entry name" value="WD40_rpt"/>
</dbReference>
<dbReference type="PROSITE" id="PS50082">
    <property type="entry name" value="WD_REPEATS_2"/>
    <property type="match status" value="2"/>
</dbReference>
<dbReference type="Proteomes" id="UP001595816">
    <property type="component" value="Unassembled WGS sequence"/>
</dbReference>
<evidence type="ECO:0000256" key="3">
    <source>
        <dbReference type="PROSITE-ProRule" id="PRU00221"/>
    </source>
</evidence>
<dbReference type="PANTHER" id="PTHR19848">
    <property type="entry name" value="WD40 REPEAT PROTEIN"/>
    <property type="match status" value="1"/>
</dbReference>
<evidence type="ECO:0000313" key="7">
    <source>
        <dbReference type="Proteomes" id="UP001595816"/>
    </source>
</evidence>
<name>A0ABV8LYS0_9ACTN</name>
<dbReference type="InterPro" id="IPR036322">
    <property type="entry name" value="WD40_repeat_dom_sf"/>
</dbReference>
<feature type="transmembrane region" description="Helical" evidence="4">
    <location>
        <begin position="908"/>
        <end position="931"/>
    </location>
</feature>
<dbReference type="InterPro" id="IPR015943">
    <property type="entry name" value="WD40/YVTN_repeat-like_dom_sf"/>
</dbReference>
<accession>A0ABV8LYS0</accession>
<keyword evidence="2" id="KW-0677">Repeat</keyword>
<evidence type="ECO:0000256" key="4">
    <source>
        <dbReference type="SAM" id="Phobius"/>
    </source>
</evidence>
<dbReference type="RefSeq" id="WP_253756306.1">
    <property type="nucleotide sequence ID" value="NZ_JAMZDZ010000001.1"/>
</dbReference>
<dbReference type="Gene3D" id="2.130.10.10">
    <property type="entry name" value="YVTN repeat-like/Quinoprotein amine dehydrogenase"/>
    <property type="match status" value="3"/>
</dbReference>
<protein>
    <submittedName>
        <fullName evidence="6">P-loop NTPase fold protein</fullName>
    </submittedName>
</protein>
<gene>
    <name evidence="6" type="ORF">ACFOZ4_32935</name>
</gene>
<dbReference type="InterPro" id="IPR011047">
    <property type="entry name" value="Quinoprotein_ADH-like_sf"/>
</dbReference>
<dbReference type="SMART" id="SM00320">
    <property type="entry name" value="WD40"/>
    <property type="match status" value="9"/>
</dbReference>
<dbReference type="PANTHER" id="PTHR19848:SF8">
    <property type="entry name" value="F-BOX AND WD REPEAT DOMAIN CONTAINING 7"/>
    <property type="match status" value="1"/>
</dbReference>
<keyword evidence="1 3" id="KW-0853">WD repeat</keyword>
<dbReference type="Pfam" id="PF00400">
    <property type="entry name" value="WD40"/>
    <property type="match status" value="2"/>
</dbReference>
<evidence type="ECO:0000256" key="1">
    <source>
        <dbReference type="ARBA" id="ARBA00022574"/>
    </source>
</evidence>
<sequence>MAELTRLGGAVENMTFLRLDGELIIAASRSQGVELRTAPENEVIRVLATGIAAHSVARLPGRDGVPDRLVVGGADGVVRLFDLATGRQAAAQQIGEGAVQDVAVGVLADGTQVVAAIHDDGVVLWRPGATGVTTLPDSAGGGDVRPFKICAYRALGSQWLACAYNDNSLATWDLHDLDRGRVSREPRVHGGQIWSLIAVDEPASGYVVASGSADGTVKLWIADRDAGLRPGRTLYEAATVRRLRFVRDAETPLLVSASASGSVALWRFDGPTDRPLREITRHLGEVWALACATTADGGVVIASGDMHGRVEMTPLQTELISDVTGRDLFAAPGTTWVAVSGVTANGQYVACAGVDQTVHVLDPDTEMPPGGFDPMNTARQPLALKAHVSTVRSLTSAGTALNPHLISGGADRRVFDWDPVSGGLRTELPMGHQGEVWALAPFRLRGAQYVASGSADGSVRICGLSEGDQAAVLISDCGAVNALVAVPYADGALLTVASTRGVRVVAVQSPEAVSVVSSHQISAACPLDDGTRHQVVTARPDGDTCVLEYVDPVARTVASGFRYTHSSAQVSALAAARIGQEVLIFGGFDDGRVMVWQTDGTPVGKPVRFGTSTVRALGVVEIAPPDGRGTGVTRPALFAADDDGSVRLWPIATGSLLRSGGSIGSAVRPASILLQDQPTDLDKLSRDGLIDTIHSVLMSPSTKPPVVVGIHAPWGQGKSSVLRQLRAKVDPPGALAADAKTPVETTHELLARPEAETPKGLFAGRRTKWQGGVVRTRLTRAWAWRQIARPAEADQRLEYEMRPRADADSTAITVWFNPWMYEKPDQVWAGLTREILTSITDRLPPAQRERLWFDLNLRRTDPAAMRKRILASYIPRTLVGMLIGLTVATIVIMGVVAVGVAAWNNTDFNALLGSGAVIGITAAWIIGNLAFSSFKQVRGWISPDVLTRPAADGVAADDGDRDWKAARDPLENSQRGYLYMLQHDVREVVALATAHSPVIIMVDDLDRCSPAIVSDTIEAVNLFLNKAFGDCLFVIALDPATVAAQLETVYESLRRRAHDDPATFGHLQHTGWRFMEKILDLPIRLPRVRDQAMASYLDALLDASPAQASRVPAQRAAASPLGTLSEGPGVAADPAGLAAPFAALDPSAPSDTATGAQLAEDLERLPPVRLALRTAVLNLPQRNPRQTKAFLNLWRFYMVLDYLTGHLSSSISAVERHSIEMARFVELMVRWPWLLDTLGALRGEESTAARTTLAELLDSAGDEERWKQAAEAAGLDADDPTIRGLRRLFDRPGTDREVFASIAVRYL</sequence>
<dbReference type="Pfam" id="PF07693">
    <property type="entry name" value="KAP_NTPase"/>
    <property type="match status" value="1"/>
</dbReference>
<keyword evidence="4" id="KW-0472">Membrane</keyword>
<evidence type="ECO:0000256" key="2">
    <source>
        <dbReference type="ARBA" id="ARBA00022737"/>
    </source>
</evidence>
<evidence type="ECO:0000313" key="6">
    <source>
        <dbReference type="EMBL" id="MFC4135444.1"/>
    </source>
</evidence>
<feature type="transmembrane region" description="Helical" evidence="4">
    <location>
        <begin position="878"/>
        <end position="902"/>
    </location>
</feature>
<dbReference type="InterPro" id="IPR011646">
    <property type="entry name" value="KAP_P-loop"/>
</dbReference>
<keyword evidence="7" id="KW-1185">Reference proteome</keyword>